<name>A0A8J2WZV4_9STRA</name>
<feature type="compositionally biased region" description="Basic residues" evidence="1">
    <location>
        <begin position="485"/>
        <end position="500"/>
    </location>
</feature>
<organism evidence="2 3">
    <name type="scientific">Pelagomonas calceolata</name>
    <dbReference type="NCBI Taxonomy" id="35677"/>
    <lineage>
        <taxon>Eukaryota</taxon>
        <taxon>Sar</taxon>
        <taxon>Stramenopiles</taxon>
        <taxon>Ochrophyta</taxon>
        <taxon>Pelagophyceae</taxon>
        <taxon>Pelagomonadales</taxon>
        <taxon>Pelagomonadaceae</taxon>
        <taxon>Pelagomonas</taxon>
    </lineage>
</organism>
<evidence type="ECO:0008006" key="4">
    <source>
        <dbReference type="Google" id="ProtNLM"/>
    </source>
</evidence>
<evidence type="ECO:0000313" key="3">
    <source>
        <dbReference type="Proteomes" id="UP000789595"/>
    </source>
</evidence>
<keyword evidence="3" id="KW-1185">Reference proteome</keyword>
<feature type="compositionally biased region" description="Basic residues" evidence="1">
    <location>
        <begin position="462"/>
        <end position="476"/>
    </location>
</feature>
<dbReference type="AlphaFoldDB" id="A0A8J2WZV4"/>
<reference evidence="2" key="1">
    <citation type="submission" date="2021-11" db="EMBL/GenBank/DDBJ databases">
        <authorList>
            <consortium name="Genoscope - CEA"/>
            <person name="William W."/>
        </authorList>
    </citation>
    <scope>NUCLEOTIDE SEQUENCE</scope>
</reference>
<dbReference type="SUPFAM" id="SSF48403">
    <property type="entry name" value="Ankyrin repeat"/>
    <property type="match status" value="1"/>
</dbReference>
<protein>
    <recommendedName>
        <fullName evidence="4">JmjC domain-containing protein</fullName>
    </recommendedName>
</protein>
<dbReference type="EMBL" id="CAKKNE010000004">
    <property type="protein sequence ID" value="CAH0374289.1"/>
    <property type="molecule type" value="Genomic_DNA"/>
</dbReference>
<sequence>MAQNKATPVLLCVGVAALAAAVALLLNAGPPRARRPLLADLQLLDGTAWRLTGRLQVSRSERELTAQFNAPPGTPLRLLNASAAFRDVWRRAAGSEWRDGTASENVQVSDEVFVTALERHRDAVDAKFATGLLAWAAYIGAAEACRLLIELGADVSLRPARMLGRNALHVAASRSWRGAYDAIAAAADDSLALERDLFGKTPAEYWAARPKTSTGGACDIESSTAFTSRELARAVYGGRPVVWRGAASNWTDAIEAWSPETLALVDDVFVEAHPIPHGEQSFGISAPRPPESLGAFVRRSFGDDVAAAACEGRCGPDDVSDLADYVFDTGDAADALVRNSSLMPRLLNILRPAPALDAALDGIPRWLHRRDAQDVVQVYVGPTGAGAPFHYHENALNALLHGRKRWWLKEPSEAVYSVRHPRAWCRRGVEVAFTLECCVHYHQHAIDATRNRSVATQDGRRYGRLHLRARSGRRRPSAGELGPRHPQRGAGRRRGLRAPRRLPDRLEQPARLRLRCCCVNLDGGGARLELC</sequence>
<dbReference type="OrthoDB" id="420172at2759"/>
<evidence type="ECO:0000313" key="2">
    <source>
        <dbReference type="EMBL" id="CAH0374289.1"/>
    </source>
</evidence>
<feature type="region of interest" description="Disordered" evidence="1">
    <location>
        <begin position="457"/>
        <end position="502"/>
    </location>
</feature>
<gene>
    <name evidence="2" type="ORF">PECAL_4P15610</name>
</gene>
<dbReference type="Gene3D" id="1.25.40.20">
    <property type="entry name" value="Ankyrin repeat-containing domain"/>
    <property type="match status" value="1"/>
</dbReference>
<accession>A0A8J2WZV4</accession>
<dbReference type="InterPro" id="IPR036770">
    <property type="entry name" value="Ankyrin_rpt-contain_sf"/>
</dbReference>
<comment type="caution">
    <text evidence="2">The sequence shown here is derived from an EMBL/GenBank/DDBJ whole genome shotgun (WGS) entry which is preliminary data.</text>
</comment>
<dbReference type="SUPFAM" id="SSF51197">
    <property type="entry name" value="Clavaminate synthase-like"/>
    <property type="match status" value="1"/>
</dbReference>
<proteinExistence type="predicted"/>
<dbReference type="Gene3D" id="2.60.120.650">
    <property type="entry name" value="Cupin"/>
    <property type="match status" value="1"/>
</dbReference>
<dbReference type="Proteomes" id="UP000789595">
    <property type="component" value="Unassembled WGS sequence"/>
</dbReference>
<evidence type="ECO:0000256" key="1">
    <source>
        <dbReference type="SAM" id="MobiDB-lite"/>
    </source>
</evidence>